<evidence type="ECO:0008006" key="2">
    <source>
        <dbReference type="Google" id="ProtNLM"/>
    </source>
</evidence>
<dbReference type="SUPFAM" id="SSF118310">
    <property type="entry name" value="AN1-like Zinc finger"/>
    <property type="match status" value="1"/>
</dbReference>
<proteinExistence type="predicted"/>
<dbReference type="Gene3D" id="4.10.1110.10">
    <property type="entry name" value="AN1-like Zinc finger"/>
    <property type="match status" value="1"/>
</dbReference>
<protein>
    <recommendedName>
        <fullName evidence="2">AN1-type domain-containing protein</fullName>
    </recommendedName>
</protein>
<dbReference type="AlphaFoldDB" id="A0A6C0JF19"/>
<dbReference type="EMBL" id="MN740383">
    <property type="protein sequence ID" value="QHU03501.1"/>
    <property type="molecule type" value="Genomic_DNA"/>
</dbReference>
<organism evidence="1">
    <name type="scientific">viral metagenome</name>
    <dbReference type="NCBI Taxonomy" id="1070528"/>
    <lineage>
        <taxon>unclassified sequences</taxon>
        <taxon>metagenomes</taxon>
        <taxon>organismal metagenomes</taxon>
    </lineage>
</organism>
<dbReference type="InterPro" id="IPR035896">
    <property type="entry name" value="AN1-like_Znf"/>
</dbReference>
<reference evidence="1" key="1">
    <citation type="journal article" date="2020" name="Nature">
        <title>Giant virus diversity and host interactions through global metagenomics.</title>
        <authorList>
            <person name="Schulz F."/>
            <person name="Roux S."/>
            <person name="Paez-Espino D."/>
            <person name="Jungbluth S."/>
            <person name="Walsh D.A."/>
            <person name="Denef V.J."/>
            <person name="McMahon K.D."/>
            <person name="Konstantinidis K.T."/>
            <person name="Eloe-Fadrosh E.A."/>
            <person name="Kyrpides N.C."/>
            <person name="Woyke T."/>
        </authorList>
    </citation>
    <scope>NUCLEOTIDE SEQUENCE</scope>
    <source>
        <strain evidence="1">GVMAG-M-3300027206-1</strain>
    </source>
</reference>
<evidence type="ECO:0000313" key="1">
    <source>
        <dbReference type="EMBL" id="QHU03501.1"/>
    </source>
</evidence>
<name>A0A6C0JF19_9ZZZZ</name>
<accession>A0A6C0JF19</accession>
<sequence length="65" mass="7632">MPCQNCKKKKCGITMTCKYCSGDFCISCLHLEKHKCPGIEDKIKMDREILSKKIQYEREPKHLKI</sequence>